<evidence type="ECO:0000259" key="10">
    <source>
        <dbReference type="PROSITE" id="PS50198"/>
    </source>
</evidence>
<comment type="similarity">
    <text evidence="2">Belongs to the PpiC/parvulin rotamase family.</text>
</comment>
<dbReference type="Pfam" id="PF00639">
    <property type="entry name" value="Rotamase"/>
    <property type="match status" value="1"/>
</dbReference>
<evidence type="ECO:0000256" key="6">
    <source>
        <dbReference type="ARBA" id="ARBA00030642"/>
    </source>
</evidence>
<dbReference type="InterPro" id="IPR046357">
    <property type="entry name" value="PPIase_dom_sf"/>
</dbReference>
<name>A0A419AB00_9RHOB</name>
<organism evidence="11 12">
    <name type="scientific">Paracoccus siganidrum</name>
    <dbReference type="NCBI Taxonomy" id="1276757"/>
    <lineage>
        <taxon>Bacteria</taxon>
        <taxon>Pseudomonadati</taxon>
        <taxon>Pseudomonadota</taxon>
        <taxon>Alphaproteobacteria</taxon>
        <taxon>Rhodobacterales</taxon>
        <taxon>Paracoccaceae</taxon>
        <taxon>Paracoccus</taxon>
    </lineage>
</organism>
<feature type="chain" id="PRO_5019259170" description="Parvulin-like PPIase" evidence="9">
    <location>
        <begin position="25"/>
        <end position="283"/>
    </location>
</feature>
<keyword evidence="5 8" id="KW-0697">Rotamase</keyword>
<sequence>MLKRSILAAFVIAAPAAMPLAALAQDQSADSVVASVNGQDITLGQMIVMRQSMQDPSTDGMSDQAIWDMMLDQLVRQAAVAEAAADTPNAGVRAELELQRRNTLANAAIQAVAEAEPTDEQVQAAYDGLFAETEPVTEYSAAHILVATEDEAQAIKAELDGGADFGALAEEHSTDNSGPNKGDLGWFTPDQMVEPFGNAVKELEAGQISEPVETQFGWHLIRLNETRLREAPPLDQVRDQLAQLVRRENVETEIQRLVDAATVEKTEGLDPALLNKAELLEAE</sequence>
<keyword evidence="12" id="KW-1185">Reference proteome</keyword>
<dbReference type="RefSeq" id="WP_119896747.1">
    <property type="nucleotide sequence ID" value="NZ_QNRC01000004.1"/>
</dbReference>
<keyword evidence="9" id="KW-0732">Signal</keyword>
<accession>A0A419AB00</accession>
<evidence type="ECO:0000256" key="3">
    <source>
        <dbReference type="ARBA" id="ARBA00013194"/>
    </source>
</evidence>
<evidence type="ECO:0000256" key="7">
    <source>
        <dbReference type="ARBA" id="ARBA00031484"/>
    </source>
</evidence>
<gene>
    <name evidence="11" type="ORF">D3P05_03250</name>
</gene>
<protein>
    <recommendedName>
        <fullName evidence="4">Parvulin-like PPIase</fullName>
        <ecNumber evidence="3">5.2.1.8</ecNumber>
    </recommendedName>
    <alternativeName>
        <fullName evidence="6">Peptidyl-prolyl cis-trans isomerase plp</fullName>
    </alternativeName>
    <alternativeName>
        <fullName evidence="7">Rotamase plp</fullName>
    </alternativeName>
</protein>
<dbReference type="PANTHER" id="PTHR47245">
    <property type="entry name" value="PEPTIDYLPROLYL ISOMERASE"/>
    <property type="match status" value="1"/>
</dbReference>
<dbReference type="InterPro" id="IPR027304">
    <property type="entry name" value="Trigger_fact/SurA_dom_sf"/>
</dbReference>
<evidence type="ECO:0000256" key="8">
    <source>
        <dbReference type="PROSITE-ProRule" id="PRU00278"/>
    </source>
</evidence>
<dbReference type="AlphaFoldDB" id="A0A419AB00"/>
<evidence type="ECO:0000256" key="5">
    <source>
        <dbReference type="ARBA" id="ARBA00023110"/>
    </source>
</evidence>
<feature type="signal peptide" evidence="9">
    <location>
        <begin position="1"/>
        <end position="24"/>
    </location>
</feature>
<dbReference type="PANTHER" id="PTHR47245:SF2">
    <property type="entry name" value="PEPTIDYL-PROLYL CIS-TRANS ISOMERASE HP_0175-RELATED"/>
    <property type="match status" value="1"/>
</dbReference>
<dbReference type="InterPro" id="IPR000297">
    <property type="entry name" value="PPIase_PpiC"/>
</dbReference>
<comment type="catalytic activity">
    <reaction evidence="1">
        <text>[protein]-peptidylproline (omega=180) = [protein]-peptidylproline (omega=0)</text>
        <dbReference type="Rhea" id="RHEA:16237"/>
        <dbReference type="Rhea" id="RHEA-COMP:10747"/>
        <dbReference type="Rhea" id="RHEA-COMP:10748"/>
        <dbReference type="ChEBI" id="CHEBI:83833"/>
        <dbReference type="ChEBI" id="CHEBI:83834"/>
        <dbReference type="EC" id="5.2.1.8"/>
    </reaction>
</comment>
<dbReference type="SUPFAM" id="SSF54534">
    <property type="entry name" value="FKBP-like"/>
    <property type="match status" value="1"/>
</dbReference>
<reference evidence="12" key="1">
    <citation type="submission" date="2018-09" db="EMBL/GenBank/DDBJ databases">
        <title>Paracoccus onubensis nov. sp. a moderate halophilic bacterium isolated from Gruta de las Maravillas (Aracena, Spain).</title>
        <authorList>
            <person name="Jurado V."/>
            <person name="Gutierrez-Patricio S."/>
            <person name="Gonzalez-Pimentel J.L."/>
            <person name="Miller A.Z."/>
            <person name="Laiz L."/>
            <person name="Saiz-Jimenez C."/>
        </authorList>
    </citation>
    <scope>NUCLEOTIDE SEQUENCE [LARGE SCALE GENOMIC DNA]</scope>
    <source>
        <strain evidence="12">DSM 26381</strain>
    </source>
</reference>
<dbReference type="OrthoDB" id="14196at2"/>
<feature type="domain" description="PpiC" evidence="10">
    <location>
        <begin position="136"/>
        <end position="225"/>
    </location>
</feature>
<evidence type="ECO:0000313" key="11">
    <source>
        <dbReference type="EMBL" id="RJL20438.1"/>
    </source>
</evidence>
<evidence type="ECO:0000313" key="12">
    <source>
        <dbReference type="Proteomes" id="UP000283587"/>
    </source>
</evidence>
<dbReference type="InterPro" id="IPR050245">
    <property type="entry name" value="PrsA_foldase"/>
</dbReference>
<evidence type="ECO:0000256" key="4">
    <source>
        <dbReference type="ARBA" id="ARBA00018370"/>
    </source>
</evidence>
<evidence type="ECO:0000256" key="2">
    <source>
        <dbReference type="ARBA" id="ARBA00007656"/>
    </source>
</evidence>
<dbReference type="PROSITE" id="PS50198">
    <property type="entry name" value="PPIC_PPIASE_2"/>
    <property type="match status" value="1"/>
</dbReference>
<keyword evidence="8 11" id="KW-0413">Isomerase</keyword>
<evidence type="ECO:0000256" key="1">
    <source>
        <dbReference type="ARBA" id="ARBA00000971"/>
    </source>
</evidence>
<dbReference type="Proteomes" id="UP000283587">
    <property type="component" value="Unassembled WGS sequence"/>
</dbReference>
<proteinExistence type="inferred from homology"/>
<comment type="caution">
    <text evidence="11">The sequence shown here is derived from an EMBL/GenBank/DDBJ whole genome shotgun (WGS) entry which is preliminary data.</text>
</comment>
<dbReference type="Gene3D" id="3.10.50.40">
    <property type="match status" value="1"/>
</dbReference>
<dbReference type="SUPFAM" id="SSF109998">
    <property type="entry name" value="Triger factor/SurA peptide-binding domain-like"/>
    <property type="match status" value="1"/>
</dbReference>
<evidence type="ECO:0000256" key="9">
    <source>
        <dbReference type="SAM" id="SignalP"/>
    </source>
</evidence>
<dbReference type="EMBL" id="QZEW01000010">
    <property type="protein sequence ID" value="RJL20438.1"/>
    <property type="molecule type" value="Genomic_DNA"/>
</dbReference>
<dbReference type="GO" id="GO:0003755">
    <property type="term" value="F:peptidyl-prolyl cis-trans isomerase activity"/>
    <property type="evidence" value="ECO:0007669"/>
    <property type="project" value="UniProtKB-KW"/>
</dbReference>
<dbReference type="EC" id="5.2.1.8" evidence="3"/>